<dbReference type="EMBL" id="BDIP01007261">
    <property type="protein sequence ID" value="GCA64449.1"/>
    <property type="molecule type" value="Genomic_DNA"/>
</dbReference>
<comment type="caution">
    <text evidence="2">The sequence shown here is derived from an EMBL/GenBank/DDBJ whole genome shotgun (WGS) entry which is preliminary data.</text>
</comment>
<evidence type="ECO:0000256" key="1">
    <source>
        <dbReference type="SAM" id="MobiDB-lite"/>
    </source>
</evidence>
<proteinExistence type="predicted"/>
<feature type="compositionally biased region" description="Basic residues" evidence="1">
    <location>
        <begin position="12"/>
        <end position="24"/>
    </location>
</feature>
<feature type="non-terminal residue" evidence="2">
    <location>
        <position position="1"/>
    </location>
</feature>
<dbReference type="AlphaFoldDB" id="A0A391P297"/>
<evidence type="ECO:0000313" key="3">
    <source>
        <dbReference type="Proteomes" id="UP000265618"/>
    </source>
</evidence>
<dbReference type="Proteomes" id="UP000265618">
    <property type="component" value="Unassembled WGS sequence"/>
</dbReference>
<organism evidence="2 3">
    <name type="scientific">Kipferlia bialata</name>
    <dbReference type="NCBI Taxonomy" id="797122"/>
    <lineage>
        <taxon>Eukaryota</taxon>
        <taxon>Metamonada</taxon>
        <taxon>Carpediemonas-like organisms</taxon>
        <taxon>Kipferlia</taxon>
    </lineage>
</organism>
<sequence>MMHQQVRMGSARVHRRPMSARPKPKASPSGGNSDMSALRVPRHFSSAHSTVDEQRVTALLSRVKSMGVA</sequence>
<evidence type="ECO:0000313" key="2">
    <source>
        <dbReference type="EMBL" id="GCA64449.1"/>
    </source>
</evidence>
<gene>
    <name evidence="2" type="ORF">KIPB_014297</name>
</gene>
<feature type="region of interest" description="Disordered" evidence="1">
    <location>
        <begin position="1"/>
        <end position="39"/>
    </location>
</feature>
<keyword evidence="3" id="KW-1185">Reference proteome</keyword>
<name>A0A391P297_9EUKA</name>
<accession>A0A391P297</accession>
<protein>
    <submittedName>
        <fullName evidence="2">Uncharacterized protein</fullName>
    </submittedName>
</protein>
<reference evidence="2 3" key="1">
    <citation type="journal article" date="2018" name="PLoS ONE">
        <title>The draft genome of Kipferlia bialata reveals reductive genome evolution in fornicate parasites.</title>
        <authorList>
            <person name="Tanifuji G."/>
            <person name="Takabayashi S."/>
            <person name="Kume K."/>
            <person name="Takagi M."/>
            <person name="Nakayama T."/>
            <person name="Kamikawa R."/>
            <person name="Inagaki Y."/>
            <person name="Hashimoto T."/>
        </authorList>
    </citation>
    <scope>NUCLEOTIDE SEQUENCE [LARGE SCALE GENOMIC DNA]</scope>
    <source>
        <strain evidence="2">NY0173</strain>
    </source>
</reference>